<accession>A0A1H7XUS5</accession>
<proteinExistence type="predicted"/>
<dbReference type="EMBL" id="FOGM01000001">
    <property type="protein sequence ID" value="SER10718.1"/>
    <property type="molecule type" value="Genomic_DNA"/>
</dbReference>
<evidence type="ECO:0000313" key="4">
    <source>
        <dbReference type="Proteomes" id="UP000182712"/>
    </source>
</evidence>
<sequence length="82" mass="9038">MSAAFIATVAAYLSHKNQKDKSISTDEDKLVPPTIACSPRLKISAVDPAKLIYVDFGVIFSLIIVAVVIIVKTYLVLKTYFY</sequence>
<organism evidence="2 5">
    <name type="scientific">Streptococcus gallolyticus</name>
    <dbReference type="NCBI Taxonomy" id="315405"/>
    <lineage>
        <taxon>Bacteria</taxon>
        <taxon>Bacillati</taxon>
        <taxon>Bacillota</taxon>
        <taxon>Bacilli</taxon>
        <taxon>Lactobacillales</taxon>
        <taxon>Streptococcaceae</taxon>
        <taxon>Streptococcus</taxon>
    </lineage>
</organism>
<name>A0A1H7XUS5_9STRE</name>
<dbReference type="Proteomes" id="UP000182712">
    <property type="component" value="Unassembled WGS sequence"/>
</dbReference>
<feature type="transmembrane region" description="Helical" evidence="1">
    <location>
        <begin position="51"/>
        <end position="77"/>
    </location>
</feature>
<keyword evidence="1" id="KW-1133">Transmembrane helix</keyword>
<evidence type="ECO:0000256" key="1">
    <source>
        <dbReference type="SAM" id="Phobius"/>
    </source>
</evidence>
<keyword evidence="1" id="KW-0472">Membrane</keyword>
<evidence type="ECO:0000313" key="3">
    <source>
        <dbReference type="EMBL" id="SER10718.1"/>
    </source>
</evidence>
<evidence type="ECO:0000313" key="2">
    <source>
        <dbReference type="EMBL" id="SEM37636.1"/>
    </source>
</evidence>
<dbReference type="Proteomes" id="UP000182764">
    <property type="component" value="Unassembled WGS sequence"/>
</dbReference>
<evidence type="ECO:0000313" key="5">
    <source>
        <dbReference type="Proteomes" id="UP000182764"/>
    </source>
</evidence>
<reference evidence="4 5" key="1">
    <citation type="submission" date="2016-10" db="EMBL/GenBank/DDBJ databases">
        <authorList>
            <person name="de Groot N.N."/>
        </authorList>
    </citation>
    <scope>NUCLEOTIDE SEQUENCE [LARGE SCALE GENOMIC DNA]</scope>
    <source>
        <strain evidence="2 5">VTM1R29</strain>
        <strain evidence="3 4">VTM2R47</strain>
    </source>
</reference>
<dbReference type="EMBL" id="FOBM01000019">
    <property type="protein sequence ID" value="SEM37636.1"/>
    <property type="molecule type" value="Genomic_DNA"/>
</dbReference>
<dbReference type="AlphaFoldDB" id="A0A1H7XUS5"/>
<dbReference type="RefSeq" id="WP_074596913.1">
    <property type="nucleotide sequence ID" value="NZ_FNUH01000014.1"/>
</dbReference>
<keyword evidence="1" id="KW-0812">Transmembrane</keyword>
<gene>
    <name evidence="2" type="ORF">SAMN04487839_11917</name>
    <name evidence="3" type="ORF">SAMN04487840_10189</name>
</gene>
<protein>
    <submittedName>
        <fullName evidence="2">Uncharacterized protein</fullName>
    </submittedName>
</protein>